<gene>
    <name evidence="13" type="ORF">B0F88_1259</name>
</gene>
<evidence type="ECO:0000256" key="7">
    <source>
        <dbReference type="ARBA" id="ARBA00022989"/>
    </source>
</evidence>
<comment type="subcellular location">
    <subcellularLocation>
        <location evidence="1">Cell inner membrane</location>
        <topology evidence="1">Single-pass membrane protein</topology>
    </subcellularLocation>
</comment>
<dbReference type="AlphaFoldDB" id="A0A2S6GHB1"/>
<dbReference type="InterPro" id="IPR012902">
    <property type="entry name" value="N_methyl_site"/>
</dbReference>
<dbReference type="NCBIfam" id="TIGR02532">
    <property type="entry name" value="IV_pilin_GFxxxE"/>
    <property type="match status" value="1"/>
</dbReference>
<evidence type="ECO:0000256" key="8">
    <source>
        <dbReference type="ARBA" id="ARBA00023136"/>
    </source>
</evidence>
<dbReference type="Proteomes" id="UP000238071">
    <property type="component" value="Unassembled WGS sequence"/>
</dbReference>
<keyword evidence="6 11" id="KW-0812">Transmembrane</keyword>
<evidence type="ECO:0000256" key="11">
    <source>
        <dbReference type="SAM" id="Phobius"/>
    </source>
</evidence>
<feature type="transmembrane region" description="Helical" evidence="11">
    <location>
        <begin position="26"/>
        <end position="49"/>
    </location>
</feature>
<evidence type="ECO:0000313" key="13">
    <source>
        <dbReference type="EMBL" id="PPK64590.1"/>
    </source>
</evidence>
<dbReference type="Pfam" id="PF07963">
    <property type="entry name" value="N_methyl"/>
    <property type="match status" value="1"/>
</dbReference>
<comment type="caution">
    <text evidence="13">The sequence shown here is derived from an EMBL/GenBank/DDBJ whole genome shotgun (WGS) entry which is preliminary data.</text>
</comment>
<dbReference type="InterPro" id="IPR022346">
    <property type="entry name" value="T2SS_GspH"/>
</dbReference>
<dbReference type="GO" id="GO:0015627">
    <property type="term" value="C:type II protein secretion system complex"/>
    <property type="evidence" value="ECO:0007669"/>
    <property type="project" value="InterPro"/>
</dbReference>
<dbReference type="Gene3D" id="3.55.40.10">
    <property type="entry name" value="minor pseudopilin epsh domain"/>
    <property type="match status" value="1"/>
</dbReference>
<evidence type="ECO:0000256" key="10">
    <source>
        <dbReference type="ARBA" id="ARBA00030775"/>
    </source>
</evidence>
<evidence type="ECO:0000256" key="3">
    <source>
        <dbReference type="ARBA" id="ARBA00022475"/>
    </source>
</evidence>
<evidence type="ECO:0000256" key="5">
    <source>
        <dbReference type="ARBA" id="ARBA00022519"/>
    </source>
</evidence>
<protein>
    <recommendedName>
        <fullName evidence="2">Type II secretion system protein H</fullName>
    </recommendedName>
    <alternativeName>
        <fullName evidence="10">General secretion pathway protein H</fullName>
    </alternativeName>
</protein>
<name>A0A2S6GHB1_9GAMM</name>
<keyword evidence="3" id="KW-1003">Cell membrane</keyword>
<evidence type="ECO:0000256" key="4">
    <source>
        <dbReference type="ARBA" id="ARBA00022481"/>
    </source>
</evidence>
<dbReference type="GO" id="GO:0005886">
    <property type="term" value="C:plasma membrane"/>
    <property type="evidence" value="ECO:0007669"/>
    <property type="project" value="UniProtKB-SubCell"/>
</dbReference>
<proteinExistence type="inferred from homology"/>
<dbReference type="PROSITE" id="PS00409">
    <property type="entry name" value="PROKAR_NTER_METHYL"/>
    <property type="match status" value="1"/>
</dbReference>
<keyword evidence="4" id="KW-0488">Methylation</keyword>
<evidence type="ECO:0000256" key="9">
    <source>
        <dbReference type="ARBA" id="ARBA00025772"/>
    </source>
</evidence>
<keyword evidence="5" id="KW-0997">Cell inner membrane</keyword>
<evidence type="ECO:0000256" key="2">
    <source>
        <dbReference type="ARBA" id="ARBA00021549"/>
    </source>
</evidence>
<evidence type="ECO:0000256" key="1">
    <source>
        <dbReference type="ARBA" id="ARBA00004377"/>
    </source>
</evidence>
<keyword evidence="8 11" id="KW-0472">Membrane</keyword>
<comment type="similarity">
    <text evidence="9">Belongs to the GSP H family.</text>
</comment>
<evidence type="ECO:0000256" key="6">
    <source>
        <dbReference type="ARBA" id="ARBA00022692"/>
    </source>
</evidence>
<accession>A0A2S6GHB1</accession>
<organism evidence="13 14">
    <name type="scientific">Methylobacter tundripaludum</name>
    <dbReference type="NCBI Taxonomy" id="173365"/>
    <lineage>
        <taxon>Bacteria</taxon>
        <taxon>Pseudomonadati</taxon>
        <taxon>Pseudomonadota</taxon>
        <taxon>Gammaproteobacteria</taxon>
        <taxon>Methylococcales</taxon>
        <taxon>Methylococcaceae</taxon>
        <taxon>Methylobacter</taxon>
    </lineage>
</organism>
<reference evidence="13 14" key="1">
    <citation type="submission" date="2018-02" db="EMBL/GenBank/DDBJ databases">
        <title>Subsurface microbial communities from deep shales in Ohio and West Virginia, USA.</title>
        <authorList>
            <person name="Wrighton K."/>
        </authorList>
    </citation>
    <scope>NUCLEOTIDE SEQUENCE [LARGE SCALE GENOMIC DNA]</scope>
    <source>
        <strain evidence="13 14">OWC-G53F</strain>
    </source>
</reference>
<dbReference type="SUPFAM" id="SSF54523">
    <property type="entry name" value="Pili subunits"/>
    <property type="match status" value="1"/>
</dbReference>
<dbReference type="InterPro" id="IPR045584">
    <property type="entry name" value="Pilin-like"/>
</dbReference>
<sequence length="217" mass="23434">MTLSKDKQPTGYCKIMRNQSEYNTGFTLLELMITIAIVGILVGVAIPSFTSIITSNRLTAYANELVTTLNLARNEAVKRGISVTVRKVDDNSFTNKGAGANWEDGWDIFTDADSDGNFETGDVLIRTYDPLKFSYTLRGNNFSNFIRFASSGQSNTNGSFVICDNSDGNNVPEANTSKLIIVNSVGRGRMGLDSNNDGIPNTDTTATAASNITSCIP</sequence>
<evidence type="ECO:0000313" key="14">
    <source>
        <dbReference type="Proteomes" id="UP000238071"/>
    </source>
</evidence>
<dbReference type="GO" id="GO:0015628">
    <property type="term" value="P:protein secretion by the type II secretion system"/>
    <property type="evidence" value="ECO:0007669"/>
    <property type="project" value="InterPro"/>
</dbReference>
<feature type="domain" description="General secretion pathway GspH" evidence="12">
    <location>
        <begin position="62"/>
        <end position="186"/>
    </location>
</feature>
<dbReference type="Pfam" id="PF12019">
    <property type="entry name" value="GspH"/>
    <property type="match status" value="1"/>
</dbReference>
<dbReference type="EMBL" id="PTIY01000025">
    <property type="protein sequence ID" value="PPK64590.1"/>
    <property type="molecule type" value="Genomic_DNA"/>
</dbReference>
<keyword evidence="7 11" id="KW-1133">Transmembrane helix</keyword>
<dbReference type="RefSeq" id="WP_258076728.1">
    <property type="nucleotide sequence ID" value="NZ_PTIY01000025.1"/>
</dbReference>
<keyword evidence="14" id="KW-1185">Reference proteome</keyword>
<evidence type="ECO:0000259" key="12">
    <source>
        <dbReference type="Pfam" id="PF12019"/>
    </source>
</evidence>